<dbReference type="PANTHER" id="PTHR41771:SF1">
    <property type="entry name" value="MEMBRANE PROTEIN"/>
    <property type="match status" value="1"/>
</dbReference>
<keyword evidence="1" id="KW-1133">Transmembrane helix</keyword>
<feature type="transmembrane region" description="Helical" evidence="1">
    <location>
        <begin position="178"/>
        <end position="201"/>
    </location>
</feature>
<dbReference type="Proteomes" id="UP001302696">
    <property type="component" value="Chromosome"/>
</dbReference>
<dbReference type="PANTHER" id="PTHR41771">
    <property type="entry name" value="MEMBRANE PROTEIN-RELATED"/>
    <property type="match status" value="1"/>
</dbReference>
<dbReference type="RefSeq" id="WP_057775449.1">
    <property type="nucleotide sequence ID" value="NZ_BBIM01000012.1"/>
</dbReference>
<evidence type="ECO:0000313" key="2">
    <source>
        <dbReference type="EMBL" id="WPC22155.1"/>
    </source>
</evidence>
<feature type="transmembrane region" description="Helical" evidence="1">
    <location>
        <begin position="78"/>
        <end position="97"/>
    </location>
</feature>
<keyword evidence="1" id="KW-0812">Transmembrane</keyword>
<feature type="transmembrane region" description="Helical" evidence="1">
    <location>
        <begin position="33"/>
        <end position="66"/>
    </location>
</feature>
<proteinExistence type="predicted"/>
<accession>A0ABZ0Q7R4</accession>
<gene>
    <name evidence="2" type="ORF">N6G96_02750</name>
</gene>
<keyword evidence="1" id="KW-0472">Membrane</keyword>
<name>A0ABZ0Q7R4_9LACO</name>
<protein>
    <submittedName>
        <fullName evidence="2">YibE/F family protein</fullName>
    </submittedName>
</protein>
<organism evidence="2 3">
    <name type="scientific">Pediococcus inopinatus</name>
    <dbReference type="NCBI Taxonomy" id="114090"/>
    <lineage>
        <taxon>Bacteria</taxon>
        <taxon>Bacillati</taxon>
        <taxon>Bacillota</taxon>
        <taxon>Bacilli</taxon>
        <taxon>Lactobacillales</taxon>
        <taxon>Lactobacillaceae</taxon>
        <taxon>Pediococcus</taxon>
    </lineage>
</organism>
<sequence length="254" mass="27699">MSTISALILILFVLMLIVGGGQGLKSFLSLTINFAVIFMTVVLIGLNFPIMWVTLLNATIILAVTIYLGDDDPLTTETAFYGSVLVMVIIVILIIPVEHWATVQGFGNENTEDLEGLSLLVGIKFLDVSIATTILSSLGAIAEAAIAISAGLGEILAQKPELEAKQLFKDGMAIGKQIIGTTFNTLFFGFFGGFLGLFIWFERLNYTFGELLNNKIFVSELLMILISFIGVILTIPITTWVIRLKVGHQKRAHQ</sequence>
<dbReference type="Pfam" id="PF07907">
    <property type="entry name" value="YibE_F"/>
    <property type="match status" value="1"/>
</dbReference>
<dbReference type="PIRSF" id="PIRSF031503">
    <property type="entry name" value="UCP031503_mp"/>
    <property type="match status" value="1"/>
</dbReference>
<evidence type="ECO:0000313" key="3">
    <source>
        <dbReference type="Proteomes" id="UP001302696"/>
    </source>
</evidence>
<evidence type="ECO:0000256" key="1">
    <source>
        <dbReference type="SAM" id="Phobius"/>
    </source>
</evidence>
<keyword evidence="3" id="KW-1185">Reference proteome</keyword>
<dbReference type="InterPro" id="IPR012507">
    <property type="entry name" value="YibE_F"/>
</dbReference>
<dbReference type="EMBL" id="CP104778">
    <property type="protein sequence ID" value="WPC22155.1"/>
    <property type="molecule type" value="Genomic_DNA"/>
</dbReference>
<feature type="transmembrane region" description="Helical" evidence="1">
    <location>
        <begin position="221"/>
        <end position="242"/>
    </location>
</feature>
<dbReference type="InterPro" id="IPR014564">
    <property type="entry name" value="UCP031503_TM"/>
</dbReference>
<reference evidence="3" key="1">
    <citation type="submission" date="2024-06" db="EMBL/GenBank/DDBJ databases">
        <authorList>
            <person name="Chang H.C."/>
            <person name="Mun S.Y."/>
        </authorList>
    </citation>
    <scope>NUCLEOTIDE SEQUENCE [LARGE SCALE GENOMIC DNA]</scope>
    <source>
        <strain evidence="3">KT1</strain>
    </source>
</reference>